<dbReference type="InParanoid" id="T1I364"/>
<dbReference type="Pfam" id="PF04410">
    <property type="entry name" value="Gar1"/>
    <property type="match status" value="1"/>
</dbReference>
<keyword evidence="8" id="KW-0539">Nucleus</keyword>
<evidence type="ECO:0000313" key="10">
    <source>
        <dbReference type="EnsemblMetazoa" id="RPRC010733-PA"/>
    </source>
</evidence>
<dbReference type="SUPFAM" id="SSF50447">
    <property type="entry name" value="Translation proteins"/>
    <property type="match status" value="1"/>
</dbReference>
<evidence type="ECO:0000256" key="7">
    <source>
        <dbReference type="ARBA" id="ARBA00022884"/>
    </source>
</evidence>
<dbReference type="InterPro" id="IPR009000">
    <property type="entry name" value="Transl_B-barrel_sf"/>
</dbReference>
<protein>
    <recommendedName>
        <fullName evidence="3">H/ACA ribonucleoprotein complex non-core subunit NAF1</fullName>
    </recommendedName>
</protein>
<dbReference type="PANTHER" id="PTHR31633:SF1">
    <property type="entry name" value="H_ACA RIBONUCLEOPROTEIN COMPLEX NON-CORE SUBUNIT NAF1"/>
    <property type="match status" value="1"/>
</dbReference>
<feature type="compositionally biased region" description="Low complexity" evidence="9">
    <location>
        <begin position="150"/>
        <end position="162"/>
    </location>
</feature>
<dbReference type="EMBL" id="ACPB03014817">
    <property type="status" value="NOT_ANNOTATED_CDS"/>
    <property type="molecule type" value="Genomic_DNA"/>
</dbReference>
<dbReference type="FunFam" id="2.40.10.230:FF:000002">
    <property type="entry name" value="H/ACA ribonucleoprotein complex non-core subunit NAF1"/>
    <property type="match status" value="1"/>
</dbReference>
<comment type="similarity">
    <text evidence="2">Belongs to the NAF1 family.</text>
</comment>
<dbReference type="GO" id="GO:0005634">
    <property type="term" value="C:nucleus"/>
    <property type="evidence" value="ECO:0007669"/>
    <property type="project" value="UniProtKB-SubCell"/>
</dbReference>
<keyword evidence="11" id="KW-1185">Reference proteome</keyword>
<proteinExistence type="inferred from homology"/>
<evidence type="ECO:0000313" key="11">
    <source>
        <dbReference type="Proteomes" id="UP000015103"/>
    </source>
</evidence>
<dbReference type="EnsemblMetazoa" id="RPRC010733-RA">
    <property type="protein sequence ID" value="RPRC010733-PA"/>
    <property type="gene ID" value="RPRC010733"/>
</dbReference>
<name>T1I364_RHOPR</name>
<dbReference type="GO" id="GO:0001522">
    <property type="term" value="P:pseudouridine synthesis"/>
    <property type="evidence" value="ECO:0007669"/>
    <property type="project" value="InterPro"/>
</dbReference>
<reference evidence="10" key="1">
    <citation type="submission" date="2015-05" db="UniProtKB">
        <authorList>
            <consortium name="EnsemblMetazoa"/>
        </authorList>
    </citation>
    <scope>IDENTIFICATION</scope>
</reference>
<evidence type="ECO:0000256" key="2">
    <source>
        <dbReference type="ARBA" id="ARBA00009801"/>
    </source>
</evidence>
<dbReference type="OMA" id="ETATECS"/>
<dbReference type="GO" id="GO:0005732">
    <property type="term" value="C:sno(s)RNA-containing ribonucleoprotein complex"/>
    <property type="evidence" value="ECO:0007669"/>
    <property type="project" value="InterPro"/>
</dbReference>
<keyword evidence="7" id="KW-0694">RNA-binding</keyword>
<evidence type="ECO:0000256" key="4">
    <source>
        <dbReference type="ARBA" id="ARBA00022517"/>
    </source>
</evidence>
<organism evidence="10 11">
    <name type="scientific">Rhodnius prolixus</name>
    <name type="common">Triatomid bug</name>
    <dbReference type="NCBI Taxonomy" id="13249"/>
    <lineage>
        <taxon>Eukaryota</taxon>
        <taxon>Metazoa</taxon>
        <taxon>Ecdysozoa</taxon>
        <taxon>Arthropoda</taxon>
        <taxon>Hexapoda</taxon>
        <taxon>Insecta</taxon>
        <taxon>Pterygota</taxon>
        <taxon>Neoptera</taxon>
        <taxon>Paraneoptera</taxon>
        <taxon>Hemiptera</taxon>
        <taxon>Heteroptera</taxon>
        <taxon>Panheteroptera</taxon>
        <taxon>Cimicomorpha</taxon>
        <taxon>Reduviidae</taxon>
        <taxon>Triatominae</taxon>
        <taxon>Rhodnius</taxon>
    </lineage>
</organism>
<dbReference type="InterPro" id="IPR007504">
    <property type="entry name" value="H/ACA_rnp_Gar1/Naf1"/>
</dbReference>
<dbReference type="EMBL" id="ACPB03014816">
    <property type="status" value="NOT_ANNOTATED_CDS"/>
    <property type="molecule type" value="Genomic_DNA"/>
</dbReference>
<dbReference type="InterPro" id="IPR040309">
    <property type="entry name" value="Naf1"/>
</dbReference>
<dbReference type="eggNOG" id="KOG2236">
    <property type="taxonomic scope" value="Eukaryota"/>
</dbReference>
<keyword evidence="4" id="KW-0690">Ribosome biogenesis</keyword>
<dbReference type="GO" id="GO:0043489">
    <property type="term" value="P:RNA stabilization"/>
    <property type="evidence" value="ECO:0007669"/>
    <property type="project" value="UniProtKB-ARBA"/>
</dbReference>
<dbReference type="Proteomes" id="UP000015103">
    <property type="component" value="Unassembled WGS sequence"/>
</dbReference>
<dbReference type="GO" id="GO:0000493">
    <property type="term" value="P:box H/ACA snoRNP assembly"/>
    <property type="evidence" value="ECO:0007669"/>
    <property type="project" value="InterPro"/>
</dbReference>
<evidence type="ECO:0000256" key="8">
    <source>
        <dbReference type="ARBA" id="ARBA00023242"/>
    </source>
</evidence>
<keyword evidence="6" id="KW-0597">Phosphoprotein</keyword>
<dbReference type="AlphaFoldDB" id="T1I364"/>
<evidence type="ECO:0000256" key="6">
    <source>
        <dbReference type="ARBA" id="ARBA00022553"/>
    </source>
</evidence>
<comment type="subcellular location">
    <subcellularLocation>
        <location evidence="1">Nucleus</location>
    </subcellularLocation>
</comment>
<dbReference type="InterPro" id="IPR038664">
    <property type="entry name" value="Gar1/Naf1_Cbf5-bd_sf"/>
</dbReference>
<dbReference type="PANTHER" id="PTHR31633">
    <property type="entry name" value="H/ACA RIBONUCLEOPROTEIN COMPLEX NON-CORE SUBUNIT NAF1"/>
    <property type="match status" value="1"/>
</dbReference>
<evidence type="ECO:0000256" key="3">
    <source>
        <dbReference type="ARBA" id="ARBA00021438"/>
    </source>
</evidence>
<sequence length="411" mass="46107">MKDISSWLESRHQFLPVLQSPAFSEMEICKRLSLIAIIRVAKDQLLNWLPGPRASSESNDTSTTNSEIKITESSALKEVHSNSRETATECSILKEIQCDIEDISDNYVSCPNSTIHEVSDKCDNEITPISSNNRDTETMKAIRTPNIATSESQSGDESSSLGDDMEASSSLKLIPKPEVNVQKRSDSLALISSIYDYSSDSGSDNRSLVDGFSEHRSECFSSNSEHICSDDTEESDSDLESIIAKKPTFIPKQIKVLGELNIKDLPPIEDLHISVKEEECIPFGKVYSIVDTLLVIQSLPDKPALNLDSIFFRHNGEPIGRIFDVFGPVKRPFYSVRFNTNDEIHEKGLEIDVVLYAAPDTKHIDYVFAQQLMKQKGSDASWVNDCEPPVECIDYSDDEEERNNRRKQKMP</sequence>
<evidence type="ECO:0000256" key="5">
    <source>
        <dbReference type="ARBA" id="ARBA00022552"/>
    </source>
</evidence>
<dbReference type="GO" id="GO:0006364">
    <property type="term" value="P:rRNA processing"/>
    <property type="evidence" value="ECO:0007669"/>
    <property type="project" value="UniProtKB-KW"/>
</dbReference>
<dbReference type="VEuPathDB" id="VectorBase:RPRC010733"/>
<keyword evidence="5" id="KW-0698">rRNA processing</keyword>
<evidence type="ECO:0000256" key="1">
    <source>
        <dbReference type="ARBA" id="ARBA00004123"/>
    </source>
</evidence>
<evidence type="ECO:0000256" key="9">
    <source>
        <dbReference type="SAM" id="MobiDB-lite"/>
    </source>
</evidence>
<accession>T1I364</accession>
<feature type="region of interest" description="Disordered" evidence="9">
    <location>
        <begin position="145"/>
        <end position="168"/>
    </location>
</feature>
<dbReference type="HOGENOM" id="CLU_669613_0_0_1"/>
<dbReference type="GO" id="GO:0003723">
    <property type="term" value="F:RNA binding"/>
    <property type="evidence" value="ECO:0007669"/>
    <property type="project" value="UniProtKB-KW"/>
</dbReference>
<dbReference type="Gene3D" id="2.40.10.230">
    <property type="entry name" value="Probable tRNA pseudouridine synthase domain"/>
    <property type="match status" value="1"/>
</dbReference>
<dbReference type="STRING" id="13249.T1I364"/>